<proteinExistence type="predicted"/>
<feature type="domain" description="HTH merR-type" evidence="6">
    <location>
        <begin position="1"/>
        <end position="69"/>
    </location>
</feature>
<keyword evidence="3" id="KW-0238">DNA-binding</keyword>
<accession>A0ABS8FWA1</accession>
<dbReference type="Proteomes" id="UP001198151">
    <property type="component" value="Unassembled WGS sequence"/>
</dbReference>
<dbReference type="InterPro" id="IPR000551">
    <property type="entry name" value="MerR-type_HTH_dom"/>
</dbReference>
<dbReference type="PROSITE" id="PS50937">
    <property type="entry name" value="HTH_MERR_2"/>
    <property type="match status" value="1"/>
</dbReference>
<keyword evidence="1" id="KW-0678">Repressor</keyword>
<dbReference type="PANTHER" id="PTHR30204">
    <property type="entry name" value="REDOX-CYCLING DRUG-SENSING TRANSCRIPTIONAL ACTIVATOR SOXR"/>
    <property type="match status" value="1"/>
</dbReference>
<keyword evidence="2" id="KW-0805">Transcription regulation</keyword>
<sequence>MNIREVETLVGIKKTNIRYYEDEGLITPKRNAGNNYREYSPQDVEILRKIKQLRELDIPLADIREVISGRLSLTEAADRRLARLQNEKEHLQIIEDLCLKIRSEEMTFGTMDLSIDEEDGIWKEQERRITRTDRNPGYMESRIGSVIGYALMYAGMCGSTAGFGPGTEARLFAILWFAAFFAAGVIITLRNDLYLLRKYKCRYLFADLLCIPLSAAVIQYARAVEFPVVAAEVPVLVYIVMSVVYKRGIC</sequence>
<keyword evidence="8" id="KW-1185">Reference proteome</keyword>
<evidence type="ECO:0000256" key="3">
    <source>
        <dbReference type="ARBA" id="ARBA00023125"/>
    </source>
</evidence>
<feature type="transmembrane region" description="Helical" evidence="5">
    <location>
        <begin position="169"/>
        <end position="189"/>
    </location>
</feature>
<dbReference type="PANTHER" id="PTHR30204:SF69">
    <property type="entry name" value="MERR-FAMILY TRANSCRIPTIONAL REGULATOR"/>
    <property type="match status" value="1"/>
</dbReference>
<dbReference type="InterPro" id="IPR047057">
    <property type="entry name" value="MerR_fam"/>
</dbReference>
<dbReference type="SMART" id="SM00422">
    <property type="entry name" value="HTH_MERR"/>
    <property type="match status" value="1"/>
</dbReference>
<dbReference type="Pfam" id="PF13411">
    <property type="entry name" value="MerR_1"/>
    <property type="match status" value="1"/>
</dbReference>
<keyword evidence="5" id="KW-0812">Transmembrane</keyword>
<feature type="transmembrane region" description="Helical" evidence="5">
    <location>
        <begin position="201"/>
        <end position="220"/>
    </location>
</feature>
<feature type="transmembrane region" description="Helical" evidence="5">
    <location>
        <begin position="226"/>
        <end position="245"/>
    </location>
</feature>
<evidence type="ECO:0000256" key="5">
    <source>
        <dbReference type="SAM" id="Phobius"/>
    </source>
</evidence>
<keyword evidence="4" id="KW-0804">Transcription</keyword>
<protein>
    <submittedName>
        <fullName evidence="7">MerR family transcriptional regulator</fullName>
    </submittedName>
</protein>
<evidence type="ECO:0000313" key="7">
    <source>
        <dbReference type="EMBL" id="MCC2254315.1"/>
    </source>
</evidence>
<gene>
    <name evidence="7" type="ORF">LKD70_07730</name>
</gene>
<keyword evidence="5" id="KW-1133">Transmembrane helix</keyword>
<keyword evidence="5" id="KW-0472">Membrane</keyword>
<dbReference type="EMBL" id="JAJEQX010000011">
    <property type="protein sequence ID" value="MCC2254315.1"/>
    <property type="molecule type" value="Genomic_DNA"/>
</dbReference>
<feature type="transmembrane region" description="Helical" evidence="5">
    <location>
        <begin position="143"/>
        <end position="163"/>
    </location>
</feature>
<dbReference type="Gene3D" id="1.10.1660.10">
    <property type="match status" value="1"/>
</dbReference>
<name>A0ABS8FWA1_9FIRM</name>
<reference evidence="7 8" key="1">
    <citation type="submission" date="2021-10" db="EMBL/GenBank/DDBJ databases">
        <title>Anaerobic single-cell dispensing facilitates the cultivation of human gut bacteria.</title>
        <authorList>
            <person name="Afrizal A."/>
        </authorList>
    </citation>
    <scope>NUCLEOTIDE SEQUENCE [LARGE SCALE GENOMIC DNA]</scope>
    <source>
        <strain evidence="7 8">CLA-AA-H200</strain>
    </source>
</reference>
<evidence type="ECO:0000313" key="8">
    <source>
        <dbReference type="Proteomes" id="UP001198151"/>
    </source>
</evidence>
<evidence type="ECO:0000256" key="2">
    <source>
        <dbReference type="ARBA" id="ARBA00023015"/>
    </source>
</evidence>
<evidence type="ECO:0000256" key="4">
    <source>
        <dbReference type="ARBA" id="ARBA00023163"/>
    </source>
</evidence>
<evidence type="ECO:0000259" key="6">
    <source>
        <dbReference type="PROSITE" id="PS50937"/>
    </source>
</evidence>
<evidence type="ECO:0000256" key="1">
    <source>
        <dbReference type="ARBA" id="ARBA00022491"/>
    </source>
</evidence>
<dbReference type="RefSeq" id="WP_227707459.1">
    <property type="nucleotide sequence ID" value="NZ_JAJEQX010000011.1"/>
</dbReference>
<dbReference type="CDD" id="cd00592">
    <property type="entry name" value="HTH_MerR-like"/>
    <property type="match status" value="1"/>
</dbReference>
<comment type="caution">
    <text evidence="7">The sequence shown here is derived from an EMBL/GenBank/DDBJ whole genome shotgun (WGS) entry which is preliminary data.</text>
</comment>
<organism evidence="7 8">
    <name type="scientific">Ruminococcus turbiniformis</name>
    <dbReference type="NCBI Taxonomy" id="2881258"/>
    <lineage>
        <taxon>Bacteria</taxon>
        <taxon>Bacillati</taxon>
        <taxon>Bacillota</taxon>
        <taxon>Clostridia</taxon>
        <taxon>Eubacteriales</taxon>
        <taxon>Oscillospiraceae</taxon>
        <taxon>Ruminococcus</taxon>
    </lineage>
</organism>
<dbReference type="SUPFAM" id="SSF46955">
    <property type="entry name" value="Putative DNA-binding domain"/>
    <property type="match status" value="1"/>
</dbReference>
<dbReference type="InterPro" id="IPR009061">
    <property type="entry name" value="DNA-bd_dom_put_sf"/>
</dbReference>